<dbReference type="InterPro" id="IPR003595">
    <property type="entry name" value="Tyr_Pase_cat"/>
</dbReference>
<accession>A0AAN8GCK6</accession>
<dbReference type="InterPro" id="IPR050713">
    <property type="entry name" value="RTP_Phos/Ushers"/>
</dbReference>
<dbReference type="SMART" id="SM00404">
    <property type="entry name" value="PTPc_motif"/>
    <property type="match status" value="1"/>
</dbReference>
<dbReference type="SUPFAM" id="SSF52799">
    <property type="entry name" value="(Phosphotyrosine protein) phosphatases II"/>
    <property type="match status" value="1"/>
</dbReference>
<dbReference type="PROSITE" id="PS50056">
    <property type="entry name" value="TYR_PHOSPHATASE_2"/>
    <property type="match status" value="1"/>
</dbReference>
<dbReference type="PROSITE" id="PS50055">
    <property type="entry name" value="TYR_PHOSPHATASE_PTP"/>
    <property type="match status" value="1"/>
</dbReference>
<evidence type="ECO:0000256" key="3">
    <source>
        <dbReference type="ARBA" id="ARBA00023180"/>
    </source>
</evidence>
<dbReference type="InterPro" id="IPR000387">
    <property type="entry name" value="Tyr_Pase_dom"/>
</dbReference>
<feature type="domain" description="Tyrosine specific protein phosphatases" evidence="5">
    <location>
        <begin position="17"/>
        <end position="66"/>
    </location>
</feature>
<keyword evidence="1" id="KW-0812">Transmembrane</keyword>
<reference evidence="6 7" key="1">
    <citation type="submission" date="2019-10" db="EMBL/GenBank/DDBJ databases">
        <title>Assembly and Annotation for the nematode Trichostrongylus colubriformis.</title>
        <authorList>
            <person name="Martin J."/>
        </authorList>
    </citation>
    <scope>NUCLEOTIDE SEQUENCE [LARGE SCALE GENOMIC DNA]</scope>
    <source>
        <strain evidence="6">G859</strain>
        <tissue evidence="6">Whole worm</tissue>
    </source>
</reference>
<dbReference type="Gene3D" id="3.90.190.10">
    <property type="entry name" value="Protein tyrosine phosphatase superfamily"/>
    <property type="match status" value="1"/>
</dbReference>
<keyword evidence="3" id="KW-0325">Glycoprotein</keyword>
<dbReference type="Pfam" id="PF00102">
    <property type="entry name" value="Y_phosphatase"/>
    <property type="match status" value="1"/>
</dbReference>
<evidence type="ECO:0000256" key="2">
    <source>
        <dbReference type="ARBA" id="ARBA00022989"/>
    </source>
</evidence>
<dbReference type="EMBL" id="WIXE01005192">
    <property type="protein sequence ID" value="KAK5982388.1"/>
    <property type="molecule type" value="Genomic_DNA"/>
</dbReference>
<dbReference type="PRINTS" id="PR00700">
    <property type="entry name" value="PRTYPHPHTASE"/>
</dbReference>
<name>A0AAN8GCK6_TRICO</name>
<dbReference type="GO" id="GO:0004725">
    <property type="term" value="F:protein tyrosine phosphatase activity"/>
    <property type="evidence" value="ECO:0007669"/>
    <property type="project" value="InterPro"/>
</dbReference>
<keyword evidence="7" id="KW-1185">Reference proteome</keyword>
<dbReference type="Proteomes" id="UP001331761">
    <property type="component" value="Unassembled WGS sequence"/>
</dbReference>
<evidence type="ECO:0000313" key="7">
    <source>
        <dbReference type="Proteomes" id="UP001331761"/>
    </source>
</evidence>
<dbReference type="PANTHER" id="PTHR46957">
    <property type="entry name" value="CYTOKINE RECEPTOR"/>
    <property type="match status" value="1"/>
</dbReference>
<dbReference type="AlphaFoldDB" id="A0AAN8GCK6"/>
<keyword evidence="2" id="KW-1133">Transmembrane helix</keyword>
<organism evidence="6 7">
    <name type="scientific">Trichostrongylus colubriformis</name>
    <name type="common">Black scour worm</name>
    <dbReference type="NCBI Taxonomy" id="6319"/>
    <lineage>
        <taxon>Eukaryota</taxon>
        <taxon>Metazoa</taxon>
        <taxon>Ecdysozoa</taxon>
        <taxon>Nematoda</taxon>
        <taxon>Chromadorea</taxon>
        <taxon>Rhabditida</taxon>
        <taxon>Rhabditina</taxon>
        <taxon>Rhabditomorpha</taxon>
        <taxon>Strongyloidea</taxon>
        <taxon>Trichostrongylidae</taxon>
        <taxon>Trichostrongylus</taxon>
    </lineage>
</organism>
<protein>
    <submittedName>
        <fullName evidence="6">Uncharacterized protein</fullName>
    </submittedName>
</protein>
<evidence type="ECO:0000313" key="6">
    <source>
        <dbReference type="EMBL" id="KAK5982388.1"/>
    </source>
</evidence>
<feature type="non-terminal residue" evidence="6">
    <location>
        <position position="1"/>
    </location>
</feature>
<feature type="domain" description="Tyrosine-protein phosphatase" evidence="4">
    <location>
        <begin position="1"/>
        <end position="75"/>
    </location>
</feature>
<dbReference type="PANTHER" id="PTHR46957:SF3">
    <property type="entry name" value="CYTOKINE RECEPTOR"/>
    <property type="match status" value="1"/>
</dbReference>
<gene>
    <name evidence="6" type="ORF">GCK32_021900</name>
</gene>
<evidence type="ECO:0000259" key="4">
    <source>
        <dbReference type="PROSITE" id="PS50055"/>
    </source>
</evidence>
<evidence type="ECO:0000256" key="1">
    <source>
        <dbReference type="ARBA" id="ARBA00022692"/>
    </source>
</evidence>
<comment type="caution">
    <text evidence="6">The sequence shown here is derived from an EMBL/GenBank/DDBJ whole genome shotgun (WGS) entry which is preliminary data.</text>
</comment>
<evidence type="ECO:0000259" key="5">
    <source>
        <dbReference type="PROSITE" id="PS50056"/>
    </source>
</evidence>
<sequence>PSPLVRSRTKIEVHFSSAGVGRSGTFIAIDRLLQTIQIDRPIDVFGIVHEMRYERCHMVQNEQQYIFIHHCILHAIESLASERSGIATELHQNPVFEDDDTIAESDF</sequence>
<keyword evidence="2" id="KW-0472">Membrane</keyword>
<dbReference type="GO" id="GO:0016020">
    <property type="term" value="C:membrane"/>
    <property type="evidence" value="ECO:0007669"/>
    <property type="project" value="UniProtKB-SubCell"/>
</dbReference>
<dbReference type="InterPro" id="IPR000242">
    <property type="entry name" value="PTP_cat"/>
</dbReference>
<proteinExistence type="predicted"/>
<dbReference type="InterPro" id="IPR029021">
    <property type="entry name" value="Prot-tyrosine_phosphatase-like"/>
</dbReference>